<evidence type="ECO:0000256" key="1">
    <source>
        <dbReference type="SAM" id="Phobius"/>
    </source>
</evidence>
<gene>
    <name evidence="3" type="ordered locus">NP_2970A</name>
</gene>
<dbReference type="PANTHER" id="PTHR42208:SF1">
    <property type="entry name" value="HEAVY METAL TRANSPORTER"/>
    <property type="match status" value="1"/>
</dbReference>
<feature type="transmembrane region" description="Helical" evidence="1">
    <location>
        <begin position="205"/>
        <end position="229"/>
    </location>
</feature>
<evidence type="ECO:0000313" key="4">
    <source>
        <dbReference type="Proteomes" id="UP000002698"/>
    </source>
</evidence>
<accession>A0A1U7EWU3</accession>
<reference evidence="3 4" key="1">
    <citation type="journal article" date="2005" name="Genome Res.">
        <title>Living with two extremes: conclusions from the genome sequence of Natronomonas pharaonis.</title>
        <authorList>
            <person name="Falb M."/>
            <person name="Pfeiffer F."/>
            <person name="Palm P."/>
            <person name="Rodewald K."/>
            <person name="Hickmann V."/>
            <person name="Tittor J."/>
            <person name="Oesterhelt D."/>
        </authorList>
    </citation>
    <scope>NUCLEOTIDE SEQUENCE [LARGE SCALE GENOMIC DNA]</scope>
    <source>
        <strain evidence="4">ATCC 35678 / DSM 2160 / CIP 103997 / JCM 8858 / NBRC 14720 / NCIMB 2260 / Gabara</strain>
    </source>
</reference>
<dbReference type="eggNOG" id="arCOG04638">
    <property type="taxonomic scope" value="Archaea"/>
</dbReference>
<feature type="domain" description="Urease accessory protein UreH-like transmembrane" evidence="2">
    <location>
        <begin position="32"/>
        <end position="251"/>
    </location>
</feature>
<keyword evidence="1" id="KW-0472">Membrane</keyword>
<dbReference type="HOGENOM" id="CLU_032635_1_0_2"/>
<keyword evidence="1" id="KW-1133">Transmembrane helix</keyword>
<dbReference type="KEGG" id="nph:NP_2970A"/>
<keyword evidence="1" id="KW-0812">Transmembrane</keyword>
<evidence type="ECO:0000313" key="3">
    <source>
        <dbReference type="EMBL" id="CAI49576.2"/>
    </source>
</evidence>
<dbReference type="InterPro" id="IPR039447">
    <property type="entry name" value="UreH-like_TM_dom"/>
</dbReference>
<proteinExistence type="predicted"/>
<dbReference type="Proteomes" id="UP000002698">
    <property type="component" value="Chromosome"/>
</dbReference>
<dbReference type="EMBL" id="CR936257">
    <property type="protein sequence ID" value="CAI49576.2"/>
    <property type="molecule type" value="Genomic_DNA"/>
</dbReference>
<dbReference type="STRING" id="348780.NP_2970A"/>
<evidence type="ECO:0000259" key="2">
    <source>
        <dbReference type="Pfam" id="PF13386"/>
    </source>
</evidence>
<feature type="transmembrane region" description="Helical" evidence="1">
    <location>
        <begin position="31"/>
        <end position="55"/>
    </location>
</feature>
<feature type="transmembrane region" description="Helical" evidence="1">
    <location>
        <begin position="117"/>
        <end position="137"/>
    </location>
</feature>
<protein>
    <recommendedName>
        <fullName evidence="2">Urease accessory protein UreH-like transmembrane domain-containing protein</fullName>
    </recommendedName>
</protein>
<dbReference type="AlphaFoldDB" id="A0A1U7EWU3"/>
<keyword evidence="4" id="KW-1185">Reference proteome</keyword>
<name>A0A1U7EWU3_NATPD</name>
<feature type="transmembrane region" description="Helical" evidence="1">
    <location>
        <begin position="241"/>
        <end position="264"/>
    </location>
</feature>
<dbReference type="PANTHER" id="PTHR42208">
    <property type="entry name" value="HEAVY METAL TRANSPORTER-RELATED"/>
    <property type="match status" value="1"/>
</dbReference>
<dbReference type="RefSeq" id="WP_011323200.1">
    <property type="nucleotide sequence ID" value="NC_007426.1"/>
</dbReference>
<dbReference type="EnsemblBacteria" id="CAI49576">
    <property type="protein sequence ID" value="CAI49576"/>
    <property type="gene ID" value="NP_2970A"/>
</dbReference>
<feature type="transmembrane region" description="Helical" evidence="1">
    <location>
        <begin position="86"/>
        <end position="105"/>
    </location>
</feature>
<dbReference type="GeneID" id="3701611"/>
<sequence length="277" mass="28802">MQAVALPLASVLAQAHDHSTTLPTEHVDLLVFLVIGLLAGAHCLGMCGPLVTAYADRFNPQAGTRRANALTLYEVRQHALFNLGRAGSYALIGGLFGLIGALAFASTDAVTAVGDSVRGGVGLLVGIAIVASGLYYLRGQSGVPHGVPVIGTFFGWVSGLLTSRIDRLANSPGILGLGALHGLLPCPIIYPAYLYAFALGDPVRGALSLAVLGLGTIPTLFVYGTALGSLSTSSRVRLHRLLGVAFIVLGYIPIQHGLMLAFGIHLPHPPIPFYQPL</sequence>
<organism evidence="3 4">
    <name type="scientific">Natronomonas pharaonis (strain ATCC 35678 / DSM 2160 / CIP 103997 / JCM 8858 / NBRC 14720 / NCIMB 2260 / Gabara)</name>
    <name type="common">Halobacterium pharaonis</name>
    <dbReference type="NCBI Taxonomy" id="348780"/>
    <lineage>
        <taxon>Archaea</taxon>
        <taxon>Methanobacteriati</taxon>
        <taxon>Methanobacteriota</taxon>
        <taxon>Stenosarchaea group</taxon>
        <taxon>Halobacteria</taxon>
        <taxon>Halobacteriales</taxon>
        <taxon>Natronomonadaceae</taxon>
        <taxon>Natronomonas</taxon>
    </lineage>
</organism>
<feature type="transmembrane region" description="Helical" evidence="1">
    <location>
        <begin position="174"/>
        <end position="193"/>
    </location>
</feature>
<dbReference type="OrthoDB" id="162718at2157"/>
<dbReference type="Pfam" id="PF13386">
    <property type="entry name" value="DsbD_2"/>
    <property type="match status" value="1"/>
</dbReference>